<accession>A0A857J921</accession>
<dbReference type="KEGG" id="xyk:GT347_18115"/>
<feature type="chain" id="PRO_5032466707" description="Nuclear transport factor 2 family protein" evidence="1">
    <location>
        <begin position="18"/>
        <end position="166"/>
    </location>
</feature>
<evidence type="ECO:0008006" key="4">
    <source>
        <dbReference type="Google" id="ProtNLM"/>
    </source>
</evidence>
<keyword evidence="1" id="KW-0732">Signal</keyword>
<evidence type="ECO:0000313" key="3">
    <source>
        <dbReference type="Proteomes" id="UP000464787"/>
    </source>
</evidence>
<organism evidence="2 3">
    <name type="scientific">Xylophilus rhododendri</name>
    <dbReference type="NCBI Taxonomy" id="2697032"/>
    <lineage>
        <taxon>Bacteria</taxon>
        <taxon>Pseudomonadati</taxon>
        <taxon>Pseudomonadota</taxon>
        <taxon>Betaproteobacteria</taxon>
        <taxon>Burkholderiales</taxon>
        <taxon>Xylophilus</taxon>
    </lineage>
</organism>
<sequence>MRLTVVAGLLAALAACGDGNDPVVTGTTPPTGGGTATTVTAAQQSAFASDFGNGLAALNTYSGLTSSAFVDLFDDGFLDAGYNKPSLRANLAQEATARSTTPDLAFPGVTLSGVTITNCNAAGVCTLNATVTNADVDSTATPFTSLVRLQDGKVRLYGDQTQTPTT</sequence>
<dbReference type="EMBL" id="CP047650">
    <property type="protein sequence ID" value="QHI99723.1"/>
    <property type="molecule type" value="Genomic_DNA"/>
</dbReference>
<keyword evidence="3" id="KW-1185">Reference proteome</keyword>
<name>A0A857J921_9BURK</name>
<dbReference type="PROSITE" id="PS51257">
    <property type="entry name" value="PROKAR_LIPOPROTEIN"/>
    <property type="match status" value="1"/>
</dbReference>
<dbReference type="AlphaFoldDB" id="A0A857J921"/>
<evidence type="ECO:0000313" key="2">
    <source>
        <dbReference type="EMBL" id="QHI99723.1"/>
    </source>
</evidence>
<gene>
    <name evidence="2" type="ORF">GT347_18115</name>
</gene>
<feature type="signal peptide" evidence="1">
    <location>
        <begin position="1"/>
        <end position="17"/>
    </location>
</feature>
<proteinExistence type="predicted"/>
<protein>
    <recommendedName>
        <fullName evidence="4">Nuclear transport factor 2 family protein</fullName>
    </recommendedName>
</protein>
<reference evidence="2 3" key="1">
    <citation type="submission" date="2020-01" db="EMBL/GenBank/DDBJ databases">
        <title>Genome sequencing of strain KACC 21265.</title>
        <authorList>
            <person name="Heo J."/>
            <person name="Kim S.-J."/>
            <person name="Kim J.-S."/>
            <person name="Hong S.-B."/>
            <person name="Kwon S.-W."/>
        </authorList>
    </citation>
    <scope>NUCLEOTIDE SEQUENCE [LARGE SCALE GENOMIC DNA]</scope>
    <source>
        <strain evidence="2 3">KACC 21265</strain>
    </source>
</reference>
<dbReference type="Proteomes" id="UP000464787">
    <property type="component" value="Chromosome"/>
</dbReference>
<evidence type="ECO:0000256" key="1">
    <source>
        <dbReference type="SAM" id="SignalP"/>
    </source>
</evidence>